<dbReference type="Gene3D" id="1.10.10.60">
    <property type="entry name" value="Homeodomain-like"/>
    <property type="match status" value="1"/>
</dbReference>
<evidence type="ECO:0000256" key="1">
    <source>
        <dbReference type="SAM" id="MobiDB-lite"/>
    </source>
</evidence>
<feature type="non-terminal residue" evidence="3">
    <location>
        <position position="1"/>
    </location>
</feature>
<dbReference type="InterPro" id="IPR044822">
    <property type="entry name" value="Myb_DNA-bind_4"/>
</dbReference>
<evidence type="ECO:0000259" key="2">
    <source>
        <dbReference type="Pfam" id="PF13837"/>
    </source>
</evidence>
<dbReference type="Pfam" id="PF13837">
    <property type="entry name" value="Myb_DNA-bind_4"/>
    <property type="match status" value="1"/>
</dbReference>
<reference evidence="3" key="1">
    <citation type="submission" date="2015-07" db="EMBL/GenBank/DDBJ databases">
        <title>Transcriptome Assembly of Anthurium amnicola.</title>
        <authorList>
            <person name="Suzuki J."/>
        </authorList>
    </citation>
    <scope>NUCLEOTIDE SEQUENCE</scope>
</reference>
<feature type="region of interest" description="Disordered" evidence="1">
    <location>
        <begin position="143"/>
        <end position="209"/>
    </location>
</feature>
<evidence type="ECO:0000313" key="3">
    <source>
        <dbReference type="EMBL" id="JAT55452.1"/>
    </source>
</evidence>
<feature type="compositionally biased region" description="Polar residues" evidence="1">
    <location>
        <begin position="179"/>
        <end position="209"/>
    </location>
</feature>
<gene>
    <name evidence="3" type="ORF">g.8896</name>
</gene>
<name>A0A1D1YLE4_9ARAE</name>
<feature type="compositionally biased region" description="Low complexity" evidence="1">
    <location>
        <begin position="145"/>
        <end position="162"/>
    </location>
</feature>
<organism evidence="3">
    <name type="scientific">Anthurium amnicola</name>
    <dbReference type="NCBI Taxonomy" id="1678845"/>
    <lineage>
        <taxon>Eukaryota</taxon>
        <taxon>Viridiplantae</taxon>
        <taxon>Streptophyta</taxon>
        <taxon>Embryophyta</taxon>
        <taxon>Tracheophyta</taxon>
        <taxon>Spermatophyta</taxon>
        <taxon>Magnoliopsida</taxon>
        <taxon>Liliopsida</taxon>
        <taxon>Araceae</taxon>
        <taxon>Pothoideae</taxon>
        <taxon>Potheae</taxon>
        <taxon>Anthurium</taxon>
    </lineage>
</organism>
<feature type="domain" description="Myb/SANT-like DNA-binding" evidence="2">
    <location>
        <begin position="34"/>
        <end position="110"/>
    </location>
</feature>
<dbReference type="AlphaFoldDB" id="A0A1D1YLE4"/>
<sequence length="228" mass="25553">IILRYDWNTSLDIFIKPVQFLWSSLTNVNMSSSTEWSDAQLRLLINERKQKNAEYHATPNKKKQDFWDDVASKLNEQENTNFFLGKDCHKKFLSLTKAFNTAKRYREGTGVKKSLVGEKIYKEFSTKFWLKPELPFEQIHNENVRSSSASSPEASSSSISSERPLEKAVKKSPAIGASGKSSSLATSNPSTVETPNTSRPVTPTIPSFSQNANVINVTFNYGGASEDD</sequence>
<accession>A0A1D1YLE4</accession>
<dbReference type="EMBL" id="GDJX01012484">
    <property type="protein sequence ID" value="JAT55452.1"/>
    <property type="molecule type" value="Transcribed_RNA"/>
</dbReference>
<proteinExistence type="predicted"/>
<protein>
    <recommendedName>
        <fullName evidence="2">Myb/SANT-like DNA-binding domain-containing protein</fullName>
    </recommendedName>
</protein>